<keyword evidence="1" id="KW-0812">Transmembrane</keyword>
<feature type="transmembrane region" description="Helical" evidence="1">
    <location>
        <begin position="118"/>
        <end position="141"/>
    </location>
</feature>
<feature type="transmembrane region" description="Helical" evidence="1">
    <location>
        <begin position="20"/>
        <end position="42"/>
    </location>
</feature>
<feature type="transmembrane region" description="Helical" evidence="1">
    <location>
        <begin position="75"/>
        <end position="97"/>
    </location>
</feature>
<reference evidence="2 3" key="1">
    <citation type="submission" date="2015-11" db="EMBL/GenBank/DDBJ databases">
        <title>Genome Sequence of Bacillus simplex strain VanAntwerpen2.</title>
        <authorList>
            <person name="Couger M.B."/>
        </authorList>
    </citation>
    <scope>NUCLEOTIDE SEQUENCE [LARGE SCALE GENOMIC DNA]</scope>
    <source>
        <strain evidence="2 3">VanAntwerpen02</strain>
    </source>
</reference>
<name>A0A125QRR6_9BACI</name>
<proteinExistence type="predicted"/>
<keyword evidence="1" id="KW-1133">Transmembrane helix</keyword>
<comment type="caution">
    <text evidence="2">The sequence shown here is derived from an EMBL/GenBank/DDBJ whole genome shotgun (WGS) entry which is preliminary data.</text>
</comment>
<dbReference type="AlphaFoldDB" id="A0A125QRR6"/>
<evidence type="ECO:0000313" key="2">
    <source>
        <dbReference type="EMBL" id="KWW17549.1"/>
    </source>
</evidence>
<gene>
    <name evidence="2" type="ORF">AS888_21225</name>
</gene>
<sequence>MMRYIKLVNFEINRFSKIYLTLLLITVLSQFAGVLIVTKSLINDAKETMLQEKLTEADYLSEYGGIDFTHIANTLWFLGPIALSAVALIFYIFLIWYRDWFGKNTFIYRLLMLPTSRLSLYLSKATAIFLMVLGLIAWQMILLPLENALFNSSVPEAFLNMELSTSSIAAANRVLMLIIPSTFTAFLLSYGTGLMIMSVLFTAIMFERSFRMKGILLGLVYGGVAAMLFLTPVFINNSGVFHFYSIELFGLLLTLGIIVTGLSIWLGSWLLKNRVTV</sequence>
<dbReference type="RefSeq" id="WP_061142690.1">
    <property type="nucleotide sequence ID" value="NZ_LNNH01000027.1"/>
</dbReference>
<evidence type="ECO:0008006" key="4">
    <source>
        <dbReference type="Google" id="ProtNLM"/>
    </source>
</evidence>
<dbReference type="Proteomes" id="UP000064189">
    <property type="component" value="Unassembled WGS sequence"/>
</dbReference>
<organism evidence="2 3">
    <name type="scientific">Peribacillus simplex</name>
    <dbReference type="NCBI Taxonomy" id="1478"/>
    <lineage>
        <taxon>Bacteria</taxon>
        <taxon>Bacillati</taxon>
        <taxon>Bacillota</taxon>
        <taxon>Bacilli</taxon>
        <taxon>Bacillales</taxon>
        <taxon>Bacillaceae</taxon>
        <taxon>Peribacillus</taxon>
    </lineage>
</organism>
<feature type="transmembrane region" description="Helical" evidence="1">
    <location>
        <begin position="241"/>
        <end position="271"/>
    </location>
</feature>
<evidence type="ECO:0000256" key="1">
    <source>
        <dbReference type="SAM" id="Phobius"/>
    </source>
</evidence>
<keyword evidence="3" id="KW-1185">Reference proteome</keyword>
<feature type="transmembrane region" description="Helical" evidence="1">
    <location>
        <begin position="215"/>
        <end position="235"/>
    </location>
</feature>
<feature type="transmembrane region" description="Helical" evidence="1">
    <location>
        <begin position="174"/>
        <end position="203"/>
    </location>
</feature>
<evidence type="ECO:0000313" key="3">
    <source>
        <dbReference type="Proteomes" id="UP000064189"/>
    </source>
</evidence>
<protein>
    <recommendedName>
        <fullName evidence="4">ABC-2 family transporter protein</fullName>
    </recommendedName>
</protein>
<keyword evidence="1" id="KW-0472">Membrane</keyword>
<accession>A0A125QRR6</accession>
<dbReference type="EMBL" id="LNNH01000027">
    <property type="protein sequence ID" value="KWW17549.1"/>
    <property type="molecule type" value="Genomic_DNA"/>
</dbReference>